<gene>
    <name evidence="1" type="ORF">LCGC14_0736270</name>
</gene>
<dbReference type="AlphaFoldDB" id="A0A0F9QC63"/>
<organism evidence="1">
    <name type="scientific">marine sediment metagenome</name>
    <dbReference type="NCBI Taxonomy" id="412755"/>
    <lineage>
        <taxon>unclassified sequences</taxon>
        <taxon>metagenomes</taxon>
        <taxon>ecological metagenomes</taxon>
    </lineage>
</organism>
<sequence>MSYTWAEPFAGAAAIALRLVGGRNLTPPVAWMGGKRRYARAIADAMGVPDGRPTHVLLADAGPWGWVWPLLLDLIESARVAAVLRSWQGEHPQKLWRRLAAEEPAEEPSAMATQWLWLQARSASGLPIWWGEWRGDVSAWGFGARRPGAASHIPARQAGWASGAGSGEACLTNFVPTAPGMTHPSTLADRVEAVAASFAHIDVSVWHGSAKGVCPQPLSFCYLDPPYVGAPSYGWDCPRADVLALAHAWESAGAVVAISEAEPLEISGWHHVELTRPGGKPEWLTLSRKPTRLPERQAEMFT</sequence>
<name>A0A0F9QC63_9ZZZZ</name>
<dbReference type="EMBL" id="LAZR01001722">
    <property type="protein sequence ID" value="KKN40129.1"/>
    <property type="molecule type" value="Genomic_DNA"/>
</dbReference>
<evidence type="ECO:0000313" key="1">
    <source>
        <dbReference type="EMBL" id="KKN40129.1"/>
    </source>
</evidence>
<reference evidence="1" key="1">
    <citation type="journal article" date="2015" name="Nature">
        <title>Complex archaea that bridge the gap between prokaryotes and eukaryotes.</title>
        <authorList>
            <person name="Spang A."/>
            <person name="Saw J.H."/>
            <person name="Jorgensen S.L."/>
            <person name="Zaremba-Niedzwiedzka K."/>
            <person name="Martijn J."/>
            <person name="Lind A.E."/>
            <person name="van Eijk R."/>
            <person name="Schleper C."/>
            <person name="Guy L."/>
            <person name="Ettema T.J."/>
        </authorList>
    </citation>
    <scope>NUCLEOTIDE SEQUENCE</scope>
</reference>
<protein>
    <recommendedName>
        <fullName evidence="2">DNA adenine methylase</fullName>
    </recommendedName>
</protein>
<comment type="caution">
    <text evidence="1">The sequence shown here is derived from an EMBL/GenBank/DDBJ whole genome shotgun (WGS) entry which is preliminary data.</text>
</comment>
<evidence type="ECO:0008006" key="2">
    <source>
        <dbReference type="Google" id="ProtNLM"/>
    </source>
</evidence>
<accession>A0A0F9QC63</accession>
<proteinExistence type="predicted"/>